<dbReference type="GO" id="GO:0015768">
    <property type="term" value="P:maltose transport"/>
    <property type="evidence" value="ECO:0007669"/>
    <property type="project" value="TreeGrafter"/>
</dbReference>
<dbReference type="RefSeq" id="WP_114380146.1">
    <property type="nucleotide sequence ID" value="NZ_QPJD01000006.1"/>
</dbReference>
<dbReference type="Proteomes" id="UP000252415">
    <property type="component" value="Unassembled WGS sequence"/>
</dbReference>
<organism evidence="4 5">
    <name type="scientific">Paenibacillus prosopidis</name>
    <dbReference type="NCBI Taxonomy" id="630520"/>
    <lineage>
        <taxon>Bacteria</taxon>
        <taxon>Bacillati</taxon>
        <taxon>Bacillota</taxon>
        <taxon>Bacilli</taxon>
        <taxon>Bacillales</taxon>
        <taxon>Paenibacillaceae</taxon>
        <taxon>Paenibacillus</taxon>
    </lineage>
</organism>
<dbReference type="AlphaFoldDB" id="A0A368W6D6"/>
<gene>
    <name evidence="4" type="ORF">DFP97_106259</name>
</gene>
<protein>
    <submittedName>
        <fullName evidence="4">Multiple sugar transport system substrate-binding protein</fullName>
    </submittedName>
</protein>
<keyword evidence="2" id="KW-0813">Transport</keyword>
<comment type="similarity">
    <text evidence="1">Belongs to the bacterial solute-binding protein 1 family.</text>
</comment>
<keyword evidence="3" id="KW-0732">Signal</keyword>
<dbReference type="GO" id="GO:0042956">
    <property type="term" value="P:maltodextrin transmembrane transport"/>
    <property type="evidence" value="ECO:0007669"/>
    <property type="project" value="TreeGrafter"/>
</dbReference>
<dbReference type="GO" id="GO:1901982">
    <property type="term" value="F:maltose binding"/>
    <property type="evidence" value="ECO:0007669"/>
    <property type="project" value="TreeGrafter"/>
</dbReference>
<evidence type="ECO:0000313" key="4">
    <source>
        <dbReference type="EMBL" id="RCW48557.1"/>
    </source>
</evidence>
<evidence type="ECO:0000256" key="1">
    <source>
        <dbReference type="ARBA" id="ARBA00008520"/>
    </source>
</evidence>
<dbReference type="EMBL" id="QPJD01000006">
    <property type="protein sequence ID" value="RCW48557.1"/>
    <property type="molecule type" value="Genomic_DNA"/>
</dbReference>
<dbReference type="PANTHER" id="PTHR30061">
    <property type="entry name" value="MALTOSE-BINDING PERIPLASMIC PROTEIN"/>
    <property type="match status" value="1"/>
</dbReference>
<dbReference type="PANTHER" id="PTHR30061:SF50">
    <property type="entry name" value="MALTOSE_MALTODEXTRIN-BINDING PERIPLASMIC PROTEIN"/>
    <property type="match status" value="1"/>
</dbReference>
<comment type="caution">
    <text evidence="4">The sequence shown here is derived from an EMBL/GenBank/DDBJ whole genome shotgun (WGS) entry which is preliminary data.</text>
</comment>
<dbReference type="GO" id="GO:0055052">
    <property type="term" value="C:ATP-binding cassette (ABC) transporter complex, substrate-binding subunit-containing"/>
    <property type="evidence" value="ECO:0007669"/>
    <property type="project" value="TreeGrafter"/>
</dbReference>
<reference evidence="4 5" key="1">
    <citation type="submission" date="2018-07" db="EMBL/GenBank/DDBJ databases">
        <title>Genomic Encyclopedia of Type Strains, Phase III (KMG-III): the genomes of soil and plant-associated and newly described type strains.</title>
        <authorList>
            <person name="Whitman W."/>
        </authorList>
    </citation>
    <scope>NUCLEOTIDE SEQUENCE [LARGE SCALE GENOMIC DNA]</scope>
    <source>
        <strain evidence="4 5">CECT 7506</strain>
    </source>
</reference>
<sequence>MMHAKCWIIVAFIVLMVSGCGQQSIISEDSSVERLNSGNDYEIEFWHTYSDEETRILEDILIPAFEREHPQLHVVPVRQSNDPELKYTLISKASANRAPDVVRMDIAWIPEFSQSGLLLPLSDYGDFDDVIKLLQSNTGSAGYYEGSYYSLPVNMNTKAAIFNKALLAKAGLSEPPSTFQEVIELARKHRYMIGLGGMESWLSLPYIYALGGRITNDSYTRATGYLNGEATVKAVEELYSLYEDRLIDQSVINGGGDNWEGVKSGNILVTDEGPWFYSVLQGEELKRAVSSTIAVPFPPTYGPSSILGGEDLVILNGSKNPNQSWEFMKWMVSKEAQVAMSQTGIIPTNLEAKEIKVKGESFIHPFAEALDHTFLRTPVKNWSRIDEVYTAYMSKIFQGELSVKHGLTEAAAKIDQLLEQ</sequence>
<dbReference type="InterPro" id="IPR006059">
    <property type="entry name" value="SBP"/>
</dbReference>
<dbReference type="OrthoDB" id="9795467at2"/>
<keyword evidence="5" id="KW-1185">Reference proteome</keyword>
<dbReference type="SUPFAM" id="SSF53850">
    <property type="entry name" value="Periplasmic binding protein-like II"/>
    <property type="match status" value="1"/>
</dbReference>
<dbReference type="Pfam" id="PF13416">
    <property type="entry name" value="SBP_bac_8"/>
    <property type="match status" value="1"/>
</dbReference>
<evidence type="ECO:0000256" key="2">
    <source>
        <dbReference type="ARBA" id="ARBA00022448"/>
    </source>
</evidence>
<accession>A0A368W6D6</accession>
<dbReference type="PROSITE" id="PS51257">
    <property type="entry name" value="PROKAR_LIPOPROTEIN"/>
    <property type="match status" value="1"/>
</dbReference>
<proteinExistence type="inferred from homology"/>
<name>A0A368W6D6_9BACL</name>
<keyword evidence="4" id="KW-0762">Sugar transport</keyword>
<evidence type="ECO:0000313" key="5">
    <source>
        <dbReference type="Proteomes" id="UP000252415"/>
    </source>
</evidence>
<dbReference type="Gene3D" id="3.40.190.10">
    <property type="entry name" value="Periplasmic binding protein-like II"/>
    <property type="match status" value="2"/>
</dbReference>
<evidence type="ECO:0000256" key="3">
    <source>
        <dbReference type="ARBA" id="ARBA00022729"/>
    </source>
</evidence>